<dbReference type="InterPro" id="IPR036770">
    <property type="entry name" value="Ankyrin_rpt-contain_sf"/>
</dbReference>
<dbReference type="PATRIC" id="fig|83552.4.peg.117"/>
<feature type="compositionally biased region" description="Basic and acidic residues" evidence="1">
    <location>
        <begin position="178"/>
        <end position="189"/>
    </location>
</feature>
<feature type="region of interest" description="Disordered" evidence="1">
    <location>
        <begin position="298"/>
        <end position="329"/>
    </location>
</feature>
<organism evidence="2 3">
    <name type="scientific">Parachlamydia acanthamoebae</name>
    <dbReference type="NCBI Taxonomy" id="83552"/>
    <lineage>
        <taxon>Bacteria</taxon>
        <taxon>Pseudomonadati</taxon>
        <taxon>Chlamydiota</taxon>
        <taxon>Chlamydiia</taxon>
        <taxon>Parachlamydiales</taxon>
        <taxon>Parachlamydiaceae</taxon>
        <taxon>Parachlamydia</taxon>
    </lineage>
</organism>
<evidence type="ECO:0000313" key="3">
    <source>
        <dbReference type="Proteomes" id="UP000031307"/>
    </source>
</evidence>
<gene>
    <name evidence="2" type="ORF">DB43_DP00390</name>
</gene>
<feature type="compositionally biased region" description="Basic and acidic residues" evidence="1">
    <location>
        <begin position="196"/>
        <end position="229"/>
    </location>
</feature>
<feature type="compositionally biased region" description="Basic and acidic residues" evidence="1">
    <location>
        <begin position="160"/>
        <end position="169"/>
    </location>
</feature>
<reference evidence="2 3" key="1">
    <citation type="journal article" date="2014" name="Mol. Biol. Evol.">
        <title>Massive expansion of Ubiquitination-related gene families within the Chlamydiae.</title>
        <authorList>
            <person name="Domman D."/>
            <person name="Collingro A."/>
            <person name="Lagkouvardos I."/>
            <person name="Gehre L."/>
            <person name="Weinmaier T."/>
            <person name="Rattei T."/>
            <person name="Subtil A."/>
            <person name="Horn M."/>
        </authorList>
    </citation>
    <scope>NUCLEOTIDE SEQUENCE [LARGE SCALE GENOMIC DNA]</scope>
    <source>
        <strain evidence="2 3">OEW1</strain>
    </source>
</reference>
<dbReference type="Gene3D" id="1.25.40.20">
    <property type="entry name" value="Ankyrin repeat-containing domain"/>
    <property type="match status" value="1"/>
</dbReference>
<dbReference type="SUPFAM" id="SSF48403">
    <property type="entry name" value="Ankyrin repeat"/>
    <property type="match status" value="1"/>
</dbReference>
<accession>A0A0C1EC76</accession>
<sequence>MIARVQTKINDAYAALILENKPVYLTTRLELKNERIKIRFHFLHNLLRFFGMRLASTKESEVAKILQKVAIEKKYKLDDEYKNKLVALVEKLKEKTLQSKNAKICCEFDTIKQRIGGKVIEINNKANAIIPEGDSIGSDRQGVSSDIVRDLDSLRINNADREEKLKKEESEEEDTQDVEPKNVEQKLSDDNVTEQDSSKNSHGDPQVELKQKEVSYESVPEGHEGKRSPIDFATVTPLPPVPPAPPTPPPAPLPNVNSNNRMQKGTGNRASVAQKVRAQVPHLTIDLAAINEARARLNSSGSVRVKKALPQASSIENKPAASTPKNMKQGTARINTRLKGALLNLVTLEEFFDGKSSEEINRELSATDENGNTILHLAIKAKPRFIKDLIEYGADPSKTNNFGKIALQLYNDELGSYGDEEIRTLLTPQTV</sequence>
<name>A0A0C1EC76_9BACT</name>
<protein>
    <submittedName>
        <fullName evidence="2">Uncharacterized protein</fullName>
    </submittedName>
</protein>
<dbReference type="EMBL" id="JSAM01000010">
    <property type="protein sequence ID" value="KIA78682.1"/>
    <property type="molecule type" value="Genomic_DNA"/>
</dbReference>
<proteinExistence type="predicted"/>
<dbReference type="Proteomes" id="UP000031307">
    <property type="component" value="Unassembled WGS sequence"/>
</dbReference>
<dbReference type="RefSeq" id="WP_039376380.1">
    <property type="nucleotide sequence ID" value="NZ_JSAM01000010.1"/>
</dbReference>
<feature type="compositionally biased region" description="Pro residues" evidence="1">
    <location>
        <begin position="237"/>
        <end position="251"/>
    </location>
</feature>
<dbReference type="AlphaFoldDB" id="A0A0C1EC76"/>
<evidence type="ECO:0000256" key="1">
    <source>
        <dbReference type="SAM" id="MobiDB-lite"/>
    </source>
</evidence>
<evidence type="ECO:0000313" key="2">
    <source>
        <dbReference type="EMBL" id="KIA78682.1"/>
    </source>
</evidence>
<comment type="caution">
    <text evidence="2">The sequence shown here is derived from an EMBL/GenBank/DDBJ whole genome shotgun (WGS) entry which is preliminary data.</text>
</comment>
<feature type="region of interest" description="Disordered" evidence="1">
    <location>
        <begin position="160"/>
        <end position="251"/>
    </location>
</feature>